<evidence type="ECO:0000313" key="1">
    <source>
        <dbReference type="EMBL" id="SMR91495.1"/>
    </source>
</evidence>
<name>A0ABY1S5Y9_CALBS</name>
<dbReference type="EMBL" id="FXXC01000001">
    <property type="protein sequence ID" value="SMR91495.1"/>
    <property type="molecule type" value="Genomic_DNA"/>
</dbReference>
<reference evidence="1 2" key="1">
    <citation type="submission" date="2017-05" db="EMBL/GenBank/DDBJ databases">
        <authorList>
            <person name="Varghese N."/>
            <person name="Submissions S."/>
        </authorList>
    </citation>
    <scope>NUCLEOTIDE SEQUENCE [LARGE SCALE GENOMIC DNA]</scope>
    <source>
        <strain evidence="1 2">MACB1020</strain>
    </source>
</reference>
<keyword evidence="2" id="KW-1185">Reference proteome</keyword>
<organism evidence="1 2">
    <name type="scientific">Caldicellulosiruptor bescii</name>
    <name type="common">Anaerocellum thermophilum</name>
    <dbReference type="NCBI Taxonomy" id="31899"/>
    <lineage>
        <taxon>Bacteria</taxon>
        <taxon>Bacillati</taxon>
        <taxon>Bacillota</taxon>
        <taxon>Bacillota incertae sedis</taxon>
        <taxon>Caldicellulosiruptorales</taxon>
        <taxon>Caldicellulosiruptoraceae</taxon>
        <taxon>Caldicellulosiruptor</taxon>
    </lineage>
</organism>
<gene>
    <name evidence="1" type="ORF">SAMN05216240_0496</name>
</gene>
<sequence>MILIEKTNPYTGGLKLLVYDDNNTKRRRFKRSSEAEREVIEKLSELGYGIRESKGIGKSASS</sequence>
<evidence type="ECO:0000313" key="2">
    <source>
        <dbReference type="Proteomes" id="UP000196803"/>
    </source>
</evidence>
<protein>
    <submittedName>
        <fullName evidence="1">Uncharacterized protein</fullName>
    </submittedName>
</protein>
<dbReference type="RefSeq" id="WP_231503185.1">
    <property type="nucleotide sequence ID" value="NZ_FUZL01000001.1"/>
</dbReference>
<dbReference type="Proteomes" id="UP000196803">
    <property type="component" value="Unassembled WGS sequence"/>
</dbReference>
<proteinExistence type="predicted"/>
<accession>A0ABY1S5Y9</accession>
<comment type="caution">
    <text evidence="1">The sequence shown here is derived from an EMBL/GenBank/DDBJ whole genome shotgun (WGS) entry which is preliminary data.</text>
</comment>